<keyword evidence="2 3" id="KW-0175">Coiled coil</keyword>
<dbReference type="OrthoDB" id="5989067at2759"/>
<evidence type="ECO:0000313" key="5">
    <source>
        <dbReference type="Proteomes" id="UP001163046"/>
    </source>
</evidence>
<dbReference type="SUPFAM" id="SSF57997">
    <property type="entry name" value="Tropomyosin"/>
    <property type="match status" value="1"/>
</dbReference>
<dbReference type="PANTHER" id="PTHR19269">
    <property type="entry name" value="TROPOMYOSIN"/>
    <property type="match status" value="1"/>
</dbReference>
<keyword evidence="5" id="KW-1185">Reference proteome</keyword>
<gene>
    <name evidence="4" type="ORF">OS493_033429</name>
</gene>
<comment type="similarity">
    <text evidence="1">Belongs to the tropomyosin family.</text>
</comment>
<evidence type="ECO:0000313" key="4">
    <source>
        <dbReference type="EMBL" id="KAJ7389107.1"/>
    </source>
</evidence>
<protein>
    <recommendedName>
        <fullName evidence="6">Tropomyosin</fullName>
    </recommendedName>
</protein>
<dbReference type="InterPro" id="IPR000533">
    <property type="entry name" value="Tropomyosin"/>
</dbReference>
<evidence type="ECO:0008006" key="6">
    <source>
        <dbReference type="Google" id="ProtNLM"/>
    </source>
</evidence>
<dbReference type="Proteomes" id="UP001163046">
    <property type="component" value="Unassembled WGS sequence"/>
</dbReference>
<evidence type="ECO:0000256" key="2">
    <source>
        <dbReference type="ARBA" id="ARBA00023054"/>
    </source>
</evidence>
<sequence>MSAVIKPSANKLRERMQQLKDRIDLAEDREHDAKEVLKEVEEKAYQFESECGSKERKITLMKKALATKKRELAKKDARLEEIGEKDERESELVKTLENMELDGDEKLNDLEKELQKIQHIADIKESENKELTLRQAQLESEYDKVFRREGEALEKVERLRNNIQTATSEMDCLKDKEDGAYEKEDENDKKLTFLTKELHTMVTEAEEKERQVVNLELFKTGSQPR</sequence>
<dbReference type="Pfam" id="PF00261">
    <property type="entry name" value="Tropomyosin"/>
    <property type="match status" value="1"/>
</dbReference>
<evidence type="ECO:0000256" key="1">
    <source>
        <dbReference type="ARBA" id="ARBA00009036"/>
    </source>
</evidence>
<evidence type="ECO:0000256" key="3">
    <source>
        <dbReference type="SAM" id="Coils"/>
    </source>
</evidence>
<dbReference type="AlphaFoldDB" id="A0A9W9ZWC2"/>
<dbReference type="Gene3D" id="1.20.5.170">
    <property type="match status" value="1"/>
</dbReference>
<proteinExistence type="inferred from homology"/>
<accession>A0A9W9ZWC2</accession>
<dbReference type="EMBL" id="MU825440">
    <property type="protein sequence ID" value="KAJ7389107.1"/>
    <property type="molecule type" value="Genomic_DNA"/>
</dbReference>
<reference evidence="4" key="1">
    <citation type="submission" date="2023-01" db="EMBL/GenBank/DDBJ databases">
        <title>Genome assembly of the deep-sea coral Lophelia pertusa.</title>
        <authorList>
            <person name="Herrera S."/>
            <person name="Cordes E."/>
        </authorList>
    </citation>
    <scope>NUCLEOTIDE SEQUENCE</scope>
    <source>
        <strain evidence="4">USNM1676648</strain>
        <tissue evidence="4">Polyp</tissue>
    </source>
</reference>
<name>A0A9W9ZWC2_9CNID</name>
<organism evidence="4 5">
    <name type="scientific">Desmophyllum pertusum</name>
    <dbReference type="NCBI Taxonomy" id="174260"/>
    <lineage>
        <taxon>Eukaryota</taxon>
        <taxon>Metazoa</taxon>
        <taxon>Cnidaria</taxon>
        <taxon>Anthozoa</taxon>
        <taxon>Hexacorallia</taxon>
        <taxon>Scleractinia</taxon>
        <taxon>Caryophylliina</taxon>
        <taxon>Caryophylliidae</taxon>
        <taxon>Desmophyllum</taxon>
    </lineage>
</organism>
<comment type="caution">
    <text evidence="4">The sequence shown here is derived from an EMBL/GenBank/DDBJ whole genome shotgun (WGS) entry which is preliminary data.</text>
</comment>
<feature type="coiled-coil region" evidence="3">
    <location>
        <begin position="9"/>
        <end position="211"/>
    </location>
</feature>